<reference evidence="1" key="1">
    <citation type="submission" date="2019-05" db="EMBL/GenBank/DDBJ databases">
        <title>The de novo reference genome and transcriptome assemblies of the wild tomato species Solanum chilense.</title>
        <authorList>
            <person name="Stam R."/>
            <person name="Nosenko T."/>
            <person name="Hoerger A.C."/>
            <person name="Stephan W."/>
            <person name="Seidel M.A."/>
            <person name="Kuhn J.M.M."/>
            <person name="Haberer G."/>
            <person name="Tellier A."/>
        </authorList>
    </citation>
    <scope>NUCLEOTIDE SEQUENCE</scope>
    <source>
        <tissue evidence="1">Mature leaves</tissue>
    </source>
</reference>
<dbReference type="EMBL" id="RXGB01001946">
    <property type="protein sequence ID" value="TMW96888.1"/>
    <property type="molecule type" value="Genomic_DNA"/>
</dbReference>
<name>A0A6N2BSQ1_SOLCI</name>
<organism evidence="1">
    <name type="scientific">Solanum chilense</name>
    <name type="common">Tomato</name>
    <name type="synonym">Lycopersicon chilense</name>
    <dbReference type="NCBI Taxonomy" id="4083"/>
    <lineage>
        <taxon>Eukaryota</taxon>
        <taxon>Viridiplantae</taxon>
        <taxon>Streptophyta</taxon>
        <taxon>Embryophyta</taxon>
        <taxon>Tracheophyta</taxon>
        <taxon>Spermatophyta</taxon>
        <taxon>Magnoliopsida</taxon>
        <taxon>eudicotyledons</taxon>
        <taxon>Gunneridae</taxon>
        <taxon>Pentapetalae</taxon>
        <taxon>asterids</taxon>
        <taxon>lamiids</taxon>
        <taxon>Solanales</taxon>
        <taxon>Solanaceae</taxon>
        <taxon>Solanoideae</taxon>
        <taxon>Solaneae</taxon>
        <taxon>Solanum</taxon>
        <taxon>Solanum subgen. Lycopersicon</taxon>
    </lineage>
</organism>
<sequence>MVACAAEITWLVGLYKELGVKINLRVRMICNSKTTIQIVANPIFHERTKHFDIDCHFVREKICQ</sequence>
<dbReference type="PANTHER" id="PTHR11439">
    <property type="entry name" value="GAG-POL-RELATED RETROTRANSPOSON"/>
    <property type="match status" value="1"/>
</dbReference>
<evidence type="ECO:0000313" key="1">
    <source>
        <dbReference type="EMBL" id="TMW96888.1"/>
    </source>
</evidence>
<dbReference type="AlphaFoldDB" id="A0A6N2BSQ1"/>
<comment type="caution">
    <text evidence="1">The sequence shown here is derived from an EMBL/GenBank/DDBJ whole genome shotgun (WGS) entry which is preliminary data.</text>
</comment>
<gene>
    <name evidence="1" type="ORF">EJD97_006591</name>
</gene>
<dbReference type="CDD" id="cd09272">
    <property type="entry name" value="RNase_HI_RT_Ty1"/>
    <property type="match status" value="1"/>
</dbReference>
<evidence type="ECO:0008006" key="2">
    <source>
        <dbReference type="Google" id="ProtNLM"/>
    </source>
</evidence>
<accession>A0A6N2BSQ1</accession>
<protein>
    <recommendedName>
        <fullName evidence="2">RNase H type-1 domain-containing protein</fullName>
    </recommendedName>
</protein>
<dbReference type="PANTHER" id="PTHR11439:SF514">
    <property type="entry name" value="GAG-PRE-INTEGRASE DOMAIN-CONTAINING PROTEIN"/>
    <property type="match status" value="1"/>
</dbReference>
<proteinExistence type="predicted"/>